<dbReference type="InterPro" id="IPR041273">
    <property type="entry name" value="NAT_N"/>
</dbReference>
<evidence type="ECO:0000313" key="3">
    <source>
        <dbReference type="EMBL" id="ALE92426.1"/>
    </source>
</evidence>
<dbReference type="KEGG" id="aaq:AOC05_09035"/>
<gene>
    <name evidence="3" type="ORF">AOC05_09035</name>
</gene>
<evidence type="ECO:0000259" key="1">
    <source>
        <dbReference type="Pfam" id="PF18082"/>
    </source>
</evidence>
<evidence type="ECO:0000313" key="4">
    <source>
        <dbReference type="Proteomes" id="UP000062833"/>
    </source>
</evidence>
<reference evidence="4" key="1">
    <citation type="submission" date="2015-09" db="EMBL/GenBank/DDBJ databases">
        <title>Complete genome of Arthrobacter alpinus strain R3.8.</title>
        <authorList>
            <person name="See-Too W.S."/>
            <person name="Chan K.G."/>
        </authorList>
    </citation>
    <scope>NUCLEOTIDE SEQUENCE [LARGE SCALE GENOMIC DNA]</scope>
    <source>
        <strain evidence="4">R3.8</strain>
    </source>
</reference>
<evidence type="ECO:0008006" key="5">
    <source>
        <dbReference type="Google" id="ProtNLM"/>
    </source>
</evidence>
<sequence length="286" mass="31732">MIPHTALRTDLELDYLGIADGDLQECQALLEGPISPGAEVVQQYLSARLGSSDASVPELGTAGVPVTEHDWLEAMVRFVPAILAWHAEKDIPDAISKDTLADFGRNLAINRRVHGRFGMDTYKWLSHVFAGRIFQLGRLQYLIHQPSTQIPGLADGDWVLGVHIPEDGGLSTHSVTESLAAAGTFFSTHFPAQPVTIANCESWLLDPYLCAHMDRWSNIFRFAALFTPYGTPRDEPTDAVYFTFRTRSMEHLDQLPRTTALQRLVLDRIAAGGVWQVGWGYLVLPH</sequence>
<dbReference type="AlphaFoldDB" id="A0A0M4RPK0"/>
<dbReference type="Gene3D" id="3.40.630.120">
    <property type="match status" value="1"/>
</dbReference>
<dbReference type="RefSeq" id="WP_062006949.1">
    <property type="nucleotide sequence ID" value="NZ_CP012677.1"/>
</dbReference>
<accession>A0A0M4RPK0</accession>
<dbReference type="Pfam" id="PF18164">
    <property type="entry name" value="GNAT_C"/>
    <property type="match status" value="1"/>
</dbReference>
<proteinExistence type="predicted"/>
<dbReference type="OrthoDB" id="3229305at2"/>
<protein>
    <recommendedName>
        <fullName evidence="5">GNAT-like C-terminal domain-containing protein</fullName>
    </recommendedName>
</protein>
<dbReference type="Proteomes" id="UP000062833">
    <property type="component" value="Chromosome"/>
</dbReference>
<feature type="domain" description="N-acyltransferase N-terminal" evidence="1">
    <location>
        <begin position="13"/>
        <end position="131"/>
    </location>
</feature>
<dbReference type="Pfam" id="PF18082">
    <property type="entry name" value="NAT_N"/>
    <property type="match status" value="1"/>
</dbReference>
<dbReference type="InterPro" id="IPR041644">
    <property type="entry name" value="GNAT_C"/>
</dbReference>
<name>A0A0M4RPK0_9MICC</name>
<dbReference type="EMBL" id="CP012677">
    <property type="protein sequence ID" value="ALE92426.1"/>
    <property type="molecule type" value="Genomic_DNA"/>
</dbReference>
<evidence type="ECO:0000259" key="2">
    <source>
        <dbReference type="Pfam" id="PF18164"/>
    </source>
</evidence>
<keyword evidence="4" id="KW-1185">Reference proteome</keyword>
<feature type="domain" description="GNAT-like C-terminal" evidence="2">
    <location>
        <begin position="133"/>
        <end position="282"/>
    </location>
</feature>
<dbReference type="PATRIC" id="fig|656366.3.peg.1962"/>
<organism evidence="3 4">
    <name type="scientific">Arthrobacter alpinus</name>
    <dbReference type="NCBI Taxonomy" id="656366"/>
    <lineage>
        <taxon>Bacteria</taxon>
        <taxon>Bacillati</taxon>
        <taxon>Actinomycetota</taxon>
        <taxon>Actinomycetes</taxon>
        <taxon>Micrococcales</taxon>
        <taxon>Micrococcaceae</taxon>
        <taxon>Arthrobacter</taxon>
    </lineage>
</organism>